<name>A0A1E3X5P0_9BACT</name>
<evidence type="ECO:0000313" key="1">
    <source>
        <dbReference type="EMBL" id="ODS30892.1"/>
    </source>
</evidence>
<dbReference type="AlphaFoldDB" id="A0A1E3X5P0"/>
<dbReference type="Proteomes" id="UP000094056">
    <property type="component" value="Unassembled WGS sequence"/>
</dbReference>
<proteinExistence type="predicted"/>
<gene>
    <name evidence="1" type="ORF">SCARUB_03989</name>
</gene>
<accession>A0A1E3X5P0</accession>
<protein>
    <submittedName>
        <fullName evidence="1">Uncharacterized protein</fullName>
    </submittedName>
</protein>
<organism evidence="1 2">
    <name type="scientific">Candidatus Scalindua rubra</name>
    <dbReference type="NCBI Taxonomy" id="1872076"/>
    <lineage>
        <taxon>Bacteria</taxon>
        <taxon>Pseudomonadati</taxon>
        <taxon>Planctomycetota</taxon>
        <taxon>Candidatus Brocadiia</taxon>
        <taxon>Candidatus Brocadiales</taxon>
        <taxon>Candidatus Scalinduaceae</taxon>
        <taxon>Candidatus Scalindua</taxon>
    </lineage>
</organism>
<comment type="caution">
    <text evidence="1">The sequence shown here is derived from an EMBL/GenBank/DDBJ whole genome shotgun (WGS) entry which is preliminary data.</text>
</comment>
<dbReference type="EMBL" id="MAYW01000164">
    <property type="protein sequence ID" value="ODS30892.1"/>
    <property type="molecule type" value="Genomic_DNA"/>
</dbReference>
<sequence>MFVKLYNKRLQETGAGNLSNKKDRKSIESFLLHEYDSAKEKLTYATGNKEMFYNKFIGMIDGQPPDAGTS</sequence>
<evidence type="ECO:0000313" key="2">
    <source>
        <dbReference type="Proteomes" id="UP000094056"/>
    </source>
</evidence>
<reference evidence="1 2" key="1">
    <citation type="submission" date="2016-07" db="EMBL/GenBank/DDBJ databases">
        <title>Draft genome of Scalindua rubra, obtained from a brine-seawater interface in the Red Sea, sheds light on salt adaptation in anammox bacteria.</title>
        <authorList>
            <person name="Speth D.R."/>
            <person name="Lagkouvardos I."/>
            <person name="Wang Y."/>
            <person name="Qian P.-Y."/>
            <person name="Dutilh B.E."/>
            <person name="Jetten M.S."/>
        </authorList>
    </citation>
    <scope>NUCLEOTIDE SEQUENCE [LARGE SCALE GENOMIC DNA]</scope>
    <source>
        <strain evidence="1">BSI-1</strain>
    </source>
</reference>